<dbReference type="InterPro" id="IPR024655">
    <property type="entry name" value="Asl1_glyco_hydro_catalytic"/>
</dbReference>
<dbReference type="Proteomes" id="UP000653578">
    <property type="component" value="Unassembled WGS sequence"/>
</dbReference>
<dbReference type="InterPro" id="IPR008964">
    <property type="entry name" value="Invasin/intimin_cell_adhesion"/>
</dbReference>
<dbReference type="InterPro" id="IPR010502">
    <property type="entry name" value="Carb-bd_dom_fam9"/>
</dbReference>
<dbReference type="PANTHER" id="PTHR12631">
    <property type="entry name" value="ALPHA-L-IDURONIDASE"/>
    <property type="match status" value="1"/>
</dbReference>
<evidence type="ECO:0000313" key="4">
    <source>
        <dbReference type="EMBL" id="NOU62656.1"/>
    </source>
</evidence>
<dbReference type="InterPro" id="IPR013783">
    <property type="entry name" value="Ig-like_fold"/>
</dbReference>
<keyword evidence="5" id="KW-1185">Reference proteome</keyword>
<dbReference type="SUPFAM" id="SSF49344">
    <property type="entry name" value="CBD9-like"/>
    <property type="match status" value="1"/>
</dbReference>
<name>A0ABX1X3D9_9BACL</name>
<protein>
    <submittedName>
        <fullName evidence="4">Uncharacterized protein</fullName>
    </submittedName>
</protein>
<sequence>MNVEMKKWMISLVLVLLVSAWPMNGLLPGGNATTVQAEEALQNATIGNFESDEELWNFSLGSEFPGAQGAYGRDASAPRSGTFSGKLHGDFSAGGKYVAISKNFLPLDMRKLEFWLKSGDASAITLRVVDSTGQVHQRKIALASANWQKIEISTFNIGTNYLHFGGANDGKWHGPVIGISFLLEKSNLIGGKTSGDAWIDDVSVTAPPQENVWENAIGTFENGFDIWSLASQGGAKGEYIRDTAEIKSGAYSGKLSGNFSAGGLNVSLGRSFSTPIDMKKLSFWVKTSDYSVVLLLAKDATGQVHQQKIALAPTGDWQKIEVWSFNAGTSYLHYSGANDGVWHGPAQAIGLLVEKSGLVSGKTSGDIRFDNVVATGSFPDLAVQQSQLGNIFLASEPASFPLTTRGDTVSWSVYDHLDQQVLAGTEAVQGGQLNLTIPVQQLGYYKLSVAAKKGGQTIQSTDISFARLAADDPTLADNSPFGVSTHLARTSSGWTPELSTLLKRAGAKNVRDEITWVDVEYEKGKYQKPPGRDAFMRKTQQDGLKPFITLDFTNPFYDQDSTPYSDDGRQGFANYGKALLDLYGNQMEWVEVYNEFNGGFGDRGNGPADSRPDYYFKLLKKTYETVKAARPDVTVVGMATAVDIPWMEEVFKLGGLQYMDAVSIHPYNLTPDGMLQAVLDAKSLIRKYNQGQDKPLWITEVGWPTHIGTTGVVEKTQADYLVRAYVQALGAGVEKVFWYDLMNDGMQADYGENNFGLIRHQNDPKGQFTPKPAYAAYGAMTRELIGASFVEQETVGTGITSYKFDKNGQKLRVVWANTPVQAAIQTNVPIQVTDIMGNTETFTPLNGKVYMTLTAEPIYIQSDIDGIAVDSTFALTGAEAVTGEPVLLTVEANNASTSSLTASFAVEGSTYPLNAGTGQIASQPFALPGLSQEGIRYVTGDLTVSGNRIGRLKHAIQTLPSYRARIIPVITDVNTNGEALKIQIQNYSKQQGLTVRKADWQFGTQSGTQNLNDVIPPDTTKTFDIPLSGFNYGVSNQAQVTIQLDGKPSYVYGGKLDFNPILPGTLLLDGSADPAIIASPPVAQLSQGTVKMQNYTGPTDLDGSVWVNWDRDYFYLTAKIIDDVNYTSISGAEIWKNDSLQFAAMAGIPGENLGWYEIGLSQTPQGPQIFRYSSPNTSVRELVTNGSLRVSRDEAQKVTVYELALPWSELVPIKPETNGAFSFSLLVNDNDGTGRKGYIEWGSGIGETKDPKKFRTVQWIKAPTSPVITMEGVTAGESYTDQVIPVVKAEDEDGDLQTVRTLLDEEVWTSGTPVTSKGNHTLYVQAVDQAGNATEQTIPFKLYHSTVLAASNAEGKLNDSVELRATLQDRNGQAIAGEAVSFAVYGNTIGTAITDVNGIALLNYTIQLEANADQEKVYPVQVSFNQNDATYFLHSEGNGGVTVKPSPKPNPQDAPGKAVLSDDNGYDTGILDGKYSVTMNMWWGNNGSTYKLFENDVLIDTQTLTAHSPNAQTTVTSVTYRPNGTYRYYAELSNASGTTRSDVHTVTVTQAAPAVPVLSHDNWDGDGNFNVSMNMWWGTNGTTYRLYENGILIDTRQLADRTPSAQSVTTAIRNKPKGTYEYQVELLNYAGAKVSGKLIVIVNS</sequence>
<dbReference type="SUPFAM" id="SSF51445">
    <property type="entry name" value="(Trans)glycosidases"/>
    <property type="match status" value="1"/>
</dbReference>
<dbReference type="Gene3D" id="2.60.120.260">
    <property type="entry name" value="Galactose-binding domain-like"/>
    <property type="match status" value="2"/>
</dbReference>
<dbReference type="Gene3D" id="2.60.40.1190">
    <property type="match status" value="1"/>
</dbReference>
<dbReference type="InterPro" id="IPR014756">
    <property type="entry name" value="Ig_E-set"/>
</dbReference>
<dbReference type="InterPro" id="IPR051923">
    <property type="entry name" value="Glycosyl_Hydrolase_39"/>
</dbReference>
<reference evidence="4 5" key="1">
    <citation type="submission" date="2019-10" db="EMBL/GenBank/DDBJ databases">
        <title>Description of Paenibacillus humi sp. nov.</title>
        <authorList>
            <person name="Carlier A."/>
            <person name="Qi S."/>
        </authorList>
    </citation>
    <scope>NUCLEOTIDE SEQUENCE [LARGE SCALE GENOMIC DNA]</scope>
    <source>
        <strain evidence="4 5">LMG 31461</strain>
    </source>
</reference>
<organism evidence="4 5">
    <name type="scientific">Paenibacillus plantarum</name>
    <dbReference type="NCBI Taxonomy" id="2654975"/>
    <lineage>
        <taxon>Bacteria</taxon>
        <taxon>Bacillati</taxon>
        <taxon>Bacillota</taxon>
        <taxon>Bacilli</taxon>
        <taxon>Bacillales</taxon>
        <taxon>Paenibacillaceae</taxon>
        <taxon>Paenibacillus</taxon>
    </lineage>
</organism>
<proteinExistence type="predicted"/>
<evidence type="ECO:0000259" key="2">
    <source>
        <dbReference type="Pfam" id="PF06452"/>
    </source>
</evidence>
<dbReference type="SUPFAM" id="SSF49373">
    <property type="entry name" value="Invasin/intimin cell-adhesion fragments"/>
    <property type="match status" value="1"/>
</dbReference>
<evidence type="ECO:0000259" key="3">
    <source>
        <dbReference type="Pfam" id="PF11790"/>
    </source>
</evidence>
<feature type="domain" description="Carbohydrate-binding" evidence="2">
    <location>
        <begin position="1090"/>
        <end position="1257"/>
    </location>
</feature>
<feature type="domain" description="Asl1-like glycosyl hydrolase catalytic" evidence="3">
    <location>
        <begin position="614"/>
        <end position="740"/>
    </location>
</feature>
<dbReference type="CDD" id="cd09621">
    <property type="entry name" value="CBM9_like_5"/>
    <property type="match status" value="1"/>
</dbReference>
<feature type="region of interest" description="Disordered" evidence="1">
    <location>
        <begin position="1438"/>
        <end position="1461"/>
    </location>
</feature>
<evidence type="ECO:0000256" key="1">
    <source>
        <dbReference type="SAM" id="MobiDB-lite"/>
    </source>
</evidence>
<comment type="caution">
    <text evidence="4">The sequence shown here is derived from an EMBL/GenBank/DDBJ whole genome shotgun (WGS) entry which is preliminary data.</text>
</comment>
<dbReference type="Gene3D" id="2.60.40.10">
    <property type="entry name" value="Immunoglobulins"/>
    <property type="match status" value="3"/>
</dbReference>
<evidence type="ECO:0000313" key="5">
    <source>
        <dbReference type="Proteomes" id="UP000653578"/>
    </source>
</evidence>
<dbReference type="Pfam" id="PF11790">
    <property type="entry name" value="Glyco_hydro_cc"/>
    <property type="match status" value="1"/>
</dbReference>
<dbReference type="PANTHER" id="PTHR12631:SF10">
    <property type="entry name" value="BETA-XYLOSIDASE-LIKE PROTEIN-RELATED"/>
    <property type="match status" value="1"/>
</dbReference>
<gene>
    <name evidence="4" type="ORF">GC096_01175</name>
</gene>
<dbReference type="Pfam" id="PF06452">
    <property type="entry name" value="CBM9_1"/>
    <property type="match status" value="1"/>
</dbReference>
<dbReference type="SUPFAM" id="SSF81296">
    <property type="entry name" value="E set domains"/>
    <property type="match status" value="2"/>
</dbReference>
<dbReference type="Gene3D" id="3.20.20.80">
    <property type="entry name" value="Glycosidases"/>
    <property type="match status" value="1"/>
</dbReference>
<dbReference type="InterPro" id="IPR017853">
    <property type="entry name" value="GH"/>
</dbReference>
<accession>A0ABX1X3D9</accession>
<dbReference type="EMBL" id="WHNY01000004">
    <property type="protein sequence ID" value="NOU62656.1"/>
    <property type="molecule type" value="Genomic_DNA"/>
</dbReference>